<accession>A0ABT9JFW0</accession>
<organism evidence="10 11">
    <name type="scientific">Paracoccus spongiarum</name>
    <dbReference type="NCBI Taxonomy" id="3064387"/>
    <lineage>
        <taxon>Bacteria</taxon>
        <taxon>Pseudomonadati</taxon>
        <taxon>Pseudomonadota</taxon>
        <taxon>Alphaproteobacteria</taxon>
        <taxon>Rhodobacterales</taxon>
        <taxon>Paracoccaceae</taxon>
        <taxon>Paracoccus</taxon>
    </lineage>
</organism>
<keyword evidence="5 9" id="KW-0547">Nucleotide-binding</keyword>
<comment type="pathway">
    <text evidence="1">Carbohydrate acid metabolism.</text>
</comment>
<evidence type="ECO:0000256" key="5">
    <source>
        <dbReference type="ARBA" id="ARBA00022741"/>
    </source>
</evidence>
<comment type="similarity">
    <text evidence="2 9">Belongs to the gluconokinase GntK/GntV family.</text>
</comment>
<dbReference type="Gene3D" id="3.40.50.300">
    <property type="entry name" value="P-loop containing nucleotide triphosphate hydrolases"/>
    <property type="match status" value="1"/>
</dbReference>
<protein>
    <recommendedName>
        <fullName evidence="3 9">Gluconokinase</fullName>
        <ecNumber evidence="3 9">2.7.1.12</ecNumber>
    </recommendedName>
</protein>
<proteinExistence type="inferred from homology"/>
<evidence type="ECO:0000256" key="2">
    <source>
        <dbReference type="ARBA" id="ARBA00008420"/>
    </source>
</evidence>
<keyword evidence="6 9" id="KW-0418">Kinase</keyword>
<name>A0ABT9JFW0_9RHOB</name>
<comment type="catalytic activity">
    <reaction evidence="8 9">
        <text>D-gluconate + ATP = 6-phospho-D-gluconate + ADP + H(+)</text>
        <dbReference type="Rhea" id="RHEA:19433"/>
        <dbReference type="ChEBI" id="CHEBI:15378"/>
        <dbReference type="ChEBI" id="CHEBI:18391"/>
        <dbReference type="ChEBI" id="CHEBI:30616"/>
        <dbReference type="ChEBI" id="CHEBI:58759"/>
        <dbReference type="ChEBI" id="CHEBI:456216"/>
        <dbReference type="EC" id="2.7.1.12"/>
    </reaction>
</comment>
<keyword evidence="11" id="KW-1185">Reference proteome</keyword>
<dbReference type="Pfam" id="PF13671">
    <property type="entry name" value="AAA_33"/>
    <property type="match status" value="1"/>
</dbReference>
<keyword evidence="7 9" id="KW-0067">ATP-binding</keyword>
<dbReference type="NCBIfam" id="TIGR01313">
    <property type="entry name" value="therm_gnt_kin"/>
    <property type="match status" value="1"/>
</dbReference>
<dbReference type="Proteomes" id="UP001224997">
    <property type="component" value="Unassembled WGS sequence"/>
</dbReference>
<dbReference type="SUPFAM" id="SSF52540">
    <property type="entry name" value="P-loop containing nucleoside triphosphate hydrolases"/>
    <property type="match status" value="1"/>
</dbReference>
<evidence type="ECO:0000313" key="10">
    <source>
        <dbReference type="EMBL" id="MDP5308725.1"/>
    </source>
</evidence>
<dbReference type="InterPro" id="IPR027417">
    <property type="entry name" value="P-loop_NTPase"/>
</dbReference>
<gene>
    <name evidence="10" type="ORF">Q5Y72_16710</name>
</gene>
<sequence length="165" mass="17548">MTLRVVIMGVCGTGKTSLGMALSDRLHVPYLDGDDLHPTANVAKMAAGIPLTDDDRWPWLDRVAATLSQRAPVIVGCSALRRAYRDRLRAGAGGPVTFLHLTGPRDIIAARMAARAGHYMPPALLDSQLATLEPPTADEAVSLDITQPLDALARAAAATIEGHHR</sequence>
<dbReference type="PANTHER" id="PTHR43442">
    <property type="entry name" value="GLUCONOKINASE-RELATED"/>
    <property type="match status" value="1"/>
</dbReference>
<keyword evidence="4 9" id="KW-0808">Transferase</keyword>
<evidence type="ECO:0000256" key="6">
    <source>
        <dbReference type="ARBA" id="ARBA00022777"/>
    </source>
</evidence>
<dbReference type="InterPro" id="IPR006001">
    <property type="entry name" value="Therm_gnt_kin"/>
</dbReference>
<comment type="caution">
    <text evidence="10">The sequence shown here is derived from an EMBL/GenBank/DDBJ whole genome shotgun (WGS) entry which is preliminary data.</text>
</comment>
<dbReference type="GO" id="GO:0046316">
    <property type="term" value="F:gluconokinase activity"/>
    <property type="evidence" value="ECO:0007669"/>
    <property type="project" value="UniProtKB-EC"/>
</dbReference>
<dbReference type="RefSeq" id="WP_305964564.1">
    <property type="nucleotide sequence ID" value="NZ_JAVAMQ010000021.1"/>
</dbReference>
<evidence type="ECO:0000256" key="1">
    <source>
        <dbReference type="ARBA" id="ARBA00004761"/>
    </source>
</evidence>
<evidence type="ECO:0000256" key="3">
    <source>
        <dbReference type="ARBA" id="ARBA00012054"/>
    </source>
</evidence>
<evidence type="ECO:0000256" key="9">
    <source>
        <dbReference type="RuleBase" id="RU363066"/>
    </source>
</evidence>
<evidence type="ECO:0000256" key="7">
    <source>
        <dbReference type="ARBA" id="ARBA00022840"/>
    </source>
</evidence>
<dbReference type="PANTHER" id="PTHR43442:SF3">
    <property type="entry name" value="GLUCONOKINASE-RELATED"/>
    <property type="match status" value="1"/>
</dbReference>
<dbReference type="EC" id="2.7.1.12" evidence="3 9"/>
<evidence type="ECO:0000313" key="11">
    <source>
        <dbReference type="Proteomes" id="UP001224997"/>
    </source>
</evidence>
<evidence type="ECO:0000256" key="4">
    <source>
        <dbReference type="ARBA" id="ARBA00022679"/>
    </source>
</evidence>
<evidence type="ECO:0000256" key="8">
    <source>
        <dbReference type="ARBA" id="ARBA00048090"/>
    </source>
</evidence>
<reference evidence="10 11" key="1">
    <citation type="submission" date="2023-08" db="EMBL/GenBank/DDBJ databases">
        <authorList>
            <person name="Park J.-S."/>
        </authorList>
    </citation>
    <scope>NUCLEOTIDE SEQUENCE [LARGE SCALE GENOMIC DNA]</scope>
    <source>
        <strain evidence="10 11">2205BS29-5</strain>
    </source>
</reference>
<dbReference type="CDD" id="cd02021">
    <property type="entry name" value="GntK"/>
    <property type="match status" value="1"/>
</dbReference>
<dbReference type="EMBL" id="JAVAMQ010000021">
    <property type="protein sequence ID" value="MDP5308725.1"/>
    <property type="molecule type" value="Genomic_DNA"/>
</dbReference>